<evidence type="ECO:0000256" key="9">
    <source>
        <dbReference type="ARBA" id="ARBA00022989"/>
    </source>
</evidence>
<dbReference type="GO" id="GO:0005886">
    <property type="term" value="C:plasma membrane"/>
    <property type="evidence" value="ECO:0007669"/>
    <property type="project" value="UniProtKB-SubCell"/>
</dbReference>
<keyword evidence="11" id="KW-0927">Auxin signaling pathway</keyword>
<feature type="transmembrane region" description="Helical" evidence="13">
    <location>
        <begin position="461"/>
        <end position="479"/>
    </location>
</feature>
<keyword evidence="4" id="KW-0813">Transport</keyword>
<keyword evidence="16" id="KW-1185">Reference proteome</keyword>
<sequence length="1273" mass="141180">MDGKSSLQITRSATGDYDDDGHAKRTGNLKSAVAHIITAVIGSGVLSLAWSTSQLGWIGGPIALLCCAIVTYISSFLLSDCYRTPDPVTGKRNYSYMDAVRTYLGIKRTWIAGFLQFLTLYGTGIAYVLTTATCLGAILASNCYHKKGHQAPCHFEGNMYMVMFGVVQIVMSFIPDLHNMEWVSVVAAIMSFTYSFIGLGLGIATVIKNGRIMGSLSGIPTNTVADKFWAIFQALGDIAFAYPYSILLLEIQDTLESPPPENQTMKKASMVAIFITTFFYLCCGCFGYAAFGNNTPGNLLTGLLKGSGFYEPFWLVDLANVCIIIHLVGGYQVYSQPIYSTADRWASRKFPNSGFVNKFYKVKLPLVPGFQLNLFRFCFRTTYVITTVGVAILFPYFNEILGVLGAINFWPLAIYFPVEMYFVQHKVEAWSRKWIVLRTFSFACFLILILPSIFTGNLWSAVAHIITAVIGSGVLSLAWSTAQLGWIGGPLALLCFAIITYVSSSLLSDCYRTPDPVTGKRNYSYMDAVRVNLGKRRTWLAGFLQFLTLYGTSCAYVLTTANSLRAILRANCYHKEGHEAPCVYGGNIYMVMFGAVQIVMSFIPDLHNMLWVSVLAAIMSFTYSFIGLGLGMAKVIGNGRIMGSITGIPATNTANKLWLVFQALGDIAFAYPYALLLLEIQDTLKSTPPENQTMKKASMVAIIVTTFFYLSCGCFGYGAFGDGTPGNILTGFGFYEPYWLVAFANACIILHLVGGYQMYSQPIYTYADRWCSRRFPESDFANKSYKIKLPLIPGYELNLFRLCFRTVYVISTTGIAILFPYFNQVLGVLGAINFWPLAIYFPVEIYLQQREIGAWTKQWILLRIFSFLCFTVTVVGLVGSIQGIISQKLYNTYRGPDPEHGPHRSSSYLDAVNLHKGEGNSRFCGVFVNVSLYGFGIAYVITAAISMRAIQISNCYHGQDDETKCGFDGAYLMLIFGAIQVVLSQTPNFHNIQWLSIVAAITSFFYAFIGMWLSAGQITENGRADGSISGIPTSSRVDKIWLVAQALGDIAFSYPFSVILIEIQDTLKSPPPEHLTMKKASTISVIVTTFFYLCCGCLGYAAFGNDTPGNLLTGFTSNKQHWIVDFANACIVIHLVGAYQVYSQPLFANVENWLRFKFPDSEFVNHVYMLKLPLLPAFQLSFLRLSFRTAYVLSTTVIAMLFPYFNQILGVLAGIIYYPLSIYFPVEMYLSQSNIEPWSSQWVLLRAYSIVGFVVGLFTLVGSIEGIVSAKLN</sequence>
<feature type="transmembrane region" description="Helical" evidence="13">
    <location>
        <begin position="828"/>
        <end position="847"/>
    </location>
</feature>
<feature type="transmembrane region" description="Helical" evidence="13">
    <location>
        <begin position="403"/>
        <end position="423"/>
    </location>
</feature>
<feature type="domain" description="Amino acid transporter transmembrane" evidence="14">
    <location>
        <begin position="26"/>
        <end position="453"/>
    </location>
</feature>
<proteinExistence type="inferred from homology"/>
<evidence type="ECO:0000256" key="13">
    <source>
        <dbReference type="SAM" id="Phobius"/>
    </source>
</evidence>
<protein>
    <submittedName>
        <fullName evidence="15">Solute carrier family 36</fullName>
    </submittedName>
</protein>
<feature type="transmembrane region" description="Helical" evidence="13">
    <location>
        <begin position="539"/>
        <end position="561"/>
    </location>
</feature>
<feature type="transmembrane region" description="Helical" evidence="13">
    <location>
        <begin position="1190"/>
        <end position="1218"/>
    </location>
</feature>
<evidence type="ECO:0000259" key="14">
    <source>
        <dbReference type="Pfam" id="PF01490"/>
    </source>
</evidence>
<feature type="transmembrane region" description="Helical" evidence="13">
    <location>
        <begin position="1123"/>
        <end position="1143"/>
    </location>
</feature>
<feature type="transmembrane region" description="Helical" evidence="13">
    <location>
        <begin position="271"/>
        <end position="292"/>
    </location>
</feature>
<feature type="transmembrane region" description="Helical" evidence="13">
    <location>
        <begin position="312"/>
        <end position="334"/>
    </location>
</feature>
<feature type="transmembrane region" description="Helical" evidence="13">
    <location>
        <begin position="32"/>
        <end position="51"/>
    </location>
</feature>
<feature type="transmembrane region" description="Helical" evidence="13">
    <location>
        <begin position="186"/>
        <end position="207"/>
    </location>
</feature>
<feature type="transmembrane region" description="Helical" evidence="13">
    <location>
        <begin position="802"/>
        <end position="822"/>
    </location>
</feature>
<comment type="similarity">
    <text evidence="3">Belongs to the amino acid/polyamine transporter 2 family. Amino acid/auxin permease (AAAP) (TC 2.A.18.1) subfamily.</text>
</comment>
<keyword evidence="5" id="KW-1003">Cell membrane</keyword>
<feature type="transmembrane region" description="Helical" evidence="13">
    <location>
        <begin position="609"/>
        <end position="633"/>
    </location>
</feature>
<comment type="subcellular location">
    <subcellularLocation>
        <location evidence="2">Cell membrane</location>
    </subcellularLocation>
    <subcellularLocation>
        <location evidence="1">Endomembrane system</location>
        <topology evidence="1">Multi-pass membrane protein</topology>
    </subcellularLocation>
</comment>
<feature type="transmembrane region" description="Helical" evidence="13">
    <location>
        <begin position="966"/>
        <end position="986"/>
    </location>
</feature>
<feature type="transmembrane region" description="Helical" evidence="13">
    <location>
        <begin position="738"/>
        <end position="759"/>
    </location>
</feature>
<dbReference type="Pfam" id="PF01490">
    <property type="entry name" value="Aa_trans"/>
    <property type="match status" value="3"/>
</dbReference>
<gene>
    <name evidence="15" type="ORF">DEO72_LG1g1722</name>
</gene>
<feature type="transmembrane region" description="Helical" evidence="13">
    <location>
        <begin position="435"/>
        <end position="455"/>
    </location>
</feature>
<feature type="domain" description="Amino acid transporter transmembrane" evidence="14">
    <location>
        <begin position="456"/>
        <end position="885"/>
    </location>
</feature>
<evidence type="ECO:0000256" key="8">
    <source>
        <dbReference type="ARBA" id="ARBA00022970"/>
    </source>
</evidence>
<evidence type="ECO:0000256" key="12">
    <source>
        <dbReference type="ARBA" id="ARBA00045588"/>
    </source>
</evidence>
<evidence type="ECO:0000256" key="4">
    <source>
        <dbReference type="ARBA" id="ARBA00022448"/>
    </source>
</evidence>
<keyword evidence="6 13" id="KW-0812">Transmembrane</keyword>
<feature type="transmembrane region" description="Helical" evidence="13">
    <location>
        <begin position="57"/>
        <end position="78"/>
    </location>
</feature>
<feature type="transmembrane region" description="Helical" evidence="13">
    <location>
        <begin position="992"/>
        <end position="1013"/>
    </location>
</feature>
<feature type="transmembrane region" description="Helical" evidence="13">
    <location>
        <begin position="1081"/>
        <end position="1103"/>
    </location>
</feature>
<dbReference type="Proteomes" id="UP000501690">
    <property type="component" value="Linkage Group LG1"/>
</dbReference>
<organism evidence="15 16">
    <name type="scientific">Vigna unguiculata</name>
    <name type="common">Cowpea</name>
    <dbReference type="NCBI Taxonomy" id="3917"/>
    <lineage>
        <taxon>Eukaryota</taxon>
        <taxon>Viridiplantae</taxon>
        <taxon>Streptophyta</taxon>
        <taxon>Embryophyta</taxon>
        <taxon>Tracheophyta</taxon>
        <taxon>Spermatophyta</taxon>
        <taxon>Magnoliopsida</taxon>
        <taxon>eudicotyledons</taxon>
        <taxon>Gunneridae</taxon>
        <taxon>Pentapetalae</taxon>
        <taxon>rosids</taxon>
        <taxon>fabids</taxon>
        <taxon>Fabales</taxon>
        <taxon>Fabaceae</taxon>
        <taxon>Papilionoideae</taxon>
        <taxon>50 kb inversion clade</taxon>
        <taxon>NPAAA clade</taxon>
        <taxon>indigoferoid/millettioid clade</taxon>
        <taxon>Phaseoleae</taxon>
        <taxon>Vigna</taxon>
    </lineage>
</organism>
<keyword evidence="10 13" id="KW-0472">Membrane</keyword>
<evidence type="ECO:0000256" key="2">
    <source>
        <dbReference type="ARBA" id="ARBA00004236"/>
    </source>
</evidence>
<feature type="transmembrane region" description="Helical" evidence="13">
    <location>
        <begin position="582"/>
        <end position="603"/>
    </location>
</feature>
<accession>A0A4D6KNK8</accession>
<evidence type="ECO:0000313" key="16">
    <source>
        <dbReference type="Proteomes" id="UP000501690"/>
    </source>
</evidence>
<feature type="transmembrane region" description="Helical" evidence="13">
    <location>
        <begin position="124"/>
        <end position="145"/>
    </location>
</feature>
<feature type="transmembrane region" description="Helical" evidence="13">
    <location>
        <begin position="1040"/>
        <end position="1061"/>
    </location>
</feature>
<keyword evidence="8" id="KW-0029">Amino-acid transport</keyword>
<dbReference type="EMBL" id="CP039345">
    <property type="protein sequence ID" value="QCD78093.1"/>
    <property type="molecule type" value="Genomic_DNA"/>
</dbReference>
<evidence type="ECO:0000256" key="10">
    <source>
        <dbReference type="ARBA" id="ARBA00023136"/>
    </source>
</evidence>
<feature type="transmembrane region" description="Helical" evidence="13">
    <location>
        <begin position="699"/>
        <end position="718"/>
    </location>
</feature>
<feature type="transmembrane region" description="Helical" evidence="13">
    <location>
        <begin position="486"/>
        <end position="507"/>
    </location>
</feature>
<reference evidence="15 16" key="1">
    <citation type="submission" date="2019-04" db="EMBL/GenBank/DDBJ databases">
        <title>An improved genome assembly and genetic linkage map for asparagus bean, Vigna unguiculata ssp. sesquipedialis.</title>
        <authorList>
            <person name="Xia Q."/>
            <person name="Zhang R."/>
            <person name="Dong Y."/>
        </authorList>
    </citation>
    <scope>NUCLEOTIDE SEQUENCE [LARGE SCALE GENOMIC DNA]</scope>
    <source>
        <tissue evidence="15">Leaf</tissue>
    </source>
</reference>
<evidence type="ECO:0000256" key="1">
    <source>
        <dbReference type="ARBA" id="ARBA00004127"/>
    </source>
</evidence>
<feature type="transmembrane region" description="Helical" evidence="13">
    <location>
        <begin position="1163"/>
        <end position="1183"/>
    </location>
</feature>
<feature type="transmembrane region" description="Helical" evidence="13">
    <location>
        <begin position="377"/>
        <end position="397"/>
    </location>
</feature>
<evidence type="ECO:0000256" key="11">
    <source>
        <dbReference type="ARBA" id="ARBA00023294"/>
    </source>
</evidence>
<dbReference type="GO" id="GO:0009734">
    <property type="term" value="P:auxin-activated signaling pathway"/>
    <property type="evidence" value="ECO:0007669"/>
    <property type="project" value="UniProtKB-KW"/>
</dbReference>
<evidence type="ECO:0000256" key="7">
    <source>
        <dbReference type="ARBA" id="ARBA00022847"/>
    </source>
</evidence>
<keyword evidence="7" id="KW-0769">Symport</keyword>
<feature type="transmembrane region" description="Helical" evidence="13">
    <location>
        <begin position="157"/>
        <end position="174"/>
    </location>
</feature>
<name>A0A4D6KNK8_VIGUN</name>
<dbReference type="GO" id="GO:0012505">
    <property type="term" value="C:endomembrane system"/>
    <property type="evidence" value="ECO:0007669"/>
    <property type="project" value="UniProtKB-SubCell"/>
</dbReference>
<dbReference type="InterPro" id="IPR013057">
    <property type="entry name" value="AA_transpt_TM"/>
</dbReference>
<feature type="transmembrane region" description="Helical" evidence="13">
    <location>
        <begin position="1247"/>
        <end position="1268"/>
    </location>
</feature>
<dbReference type="AlphaFoldDB" id="A0A4D6KNK8"/>
<dbReference type="GO" id="GO:0015293">
    <property type="term" value="F:symporter activity"/>
    <property type="evidence" value="ECO:0007669"/>
    <property type="project" value="UniProtKB-KW"/>
</dbReference>
<evidence type="ECO:0000256" key="5">
    <source>
        <dbReference type="ARBA" id="ARBA00022475"/>
    </source>
</evidence>
<feature type="domain" description="Amino acid transporter transmembrane" evidence="14">
    <location>
        <begin position="897"/>
        <end position="1267"/>
    </location>
</feature>
<feature type="transmembrane region" description="Helical" evidence="13">
    <location>
        <begin position="859"/>
        <end position="885"/>
    </location>
</feature>
<keyword evidence="9 13" id="KW-1133">Transmembrane helix</keyword>
<evidence type="ECO:0000313" key="15">
    <source>
        <dbReference type="EMBL" id="QCD78093.1"/>
    </source>
</evidence>
<dbReference type="GO" id="GO:0006865">
    <property type="term" value="P:amino acid transport"/>
    <property type="evidence" value="ECO:0007669"/>
    <property type="project" value="UniProtKB-KW"/>
</dbReference>
<evidence type="ECO:0000256" key="3">
    <source>
        <dbReference type="ARBA" id="ARBA00005590"/>
    </source>
</evidence>
<feature type="transmembrane region" description="Helical" evidence="13">
    <location>
        <begin position="926"/>
        <end position="945"/>
    </location>
</feature>
<dbReference type="PANTHER" id="PTHR48017">
    <property type="entry name" value="OS05G0424000 PROTEIN-RELATED"/>
    <property type="match status" value="1"/>
</dbReference>
<comment type="function">
    <text evidence="12">Carrier protein involved in proton-driven auxin influx. Mediates the formation of auxin gradient from developing leaves (site of auxin biosynthesis) to tips by contributing to the loading of auxin in vascular tissues and facilitating acropetal (base to tip) auxin transport within inner tissues of the root apex, and basipetal (tip to base) auxin transport within outer tissues of the root apex. May be involved in lateral roots and nodules formation.</text>
</comment>
<evidence type="ECO:0000256" key="6">
    <source>
        <dbReference type="ARBA" id="ARBA00022692"/>
    </source>
</evidence>